<name>A0ABS6LFN8_9GAMM</name>
<feature type="domain" description="Glycosyltransferase subfamily 4-like N-terminal" evidence="2">
    <location>
        <begin position="52"/>
        <end position="128"/>
    </location>
</feature>
<evidence type="ECO:0000259" key="1">
    <source>
        <dbReference type="Pfam" id="PF00534"/>
    </source>
</evidence>
<protein>
    <submittedName>
        <fullName evidence="3">Glycosyltransferase family 4 protein</fullName>
    </submittedName>
</protein>
<proteinExistence type="predicted"/>
<dbReference type="InterPro" id="IPR001296">
    <property type="entry name" value="Glyco_trans_1"/>
</dbReference>
<evidence type="ECO:0000259" key="2">
    <source>
        <dbReference type="Pfam" id="PF13477"/>
    </source>
</evidence>
<dbReference type="Pfam" id="PF00534">
    <property type="entry name" value="Glycos_transf_1"/>
    <property type="match status" value="1"/>
</dbReference>
<dbReference type="RefSeq" id="WP_217149410.1">
    <property type="nucleotide sequence ID" value="NZ_JAFMOY010000125.1"/>
</dbReference>
<dbReference type="CDD" id="cd03808">
    <property type="entry name" value="GT4_CapM-like"/>
    <property type="match status" value="1"/>
</dbReference>
<organism evidence="3 4">
    <name type="scientific">Rahnella ecdela</name>
    <dbReference type="NCBI Taxonomy" id="2816250"/>
    <lineage>
        <taxon>Bacteria</taxon>
        <taxon>Pseudomonadati</taxon>
        <taxon>Pseudomonadota</taxon>
        <taxon>Gammaproteobacteria</taxon>
        <taxon>Enterobacterales</taxon>
        <taxon>Yersiniaceae</taxon>
        <taxon>Rahnella</taxon>
    </lineage>
</organism>
<dbReference type="PANTHER" id="PTHR12526">
    <property type="entry name" value="GLYCOSYLTRANSFERASE"/>
    <property type="match status" value="1"/>
</dbReference>
<evidence type="ECO:0000313" key="4">
    <source>
        <dbReference type="Proteomes" id="UP000739284"/>
    </source>
</evidence>
<dbReference type="Pfam" id="PF13477">
    <property type="entry name" value="Glyco_trans_4_2"/>
    <property type="match status" value="1"/>
</dbReference>
<dbReference type="Proteomes" id="UP000739284">
    <property type="component" value="Unassembled WGS sequence"/>
</dbReference>
<dbReference type="PANTHER" id="PTHR12526:SF630">
    <property type="entry name" value="GLYCOSYLTRANSFERASE"/>
    <property type="match status" value="1"/>
</dbReference>
<reference evidence="3 4" key="1">
    <citation type="submission" date="2021-03" db="EMBL/GenBank/DDBJ databases">
        <title>Five novel Rahnella species.</title>
        <authorList>
            <person name="Brady C."/>
            <person name="Asselin J."/>
            <person name="Beer S."/>
            <person name="Bruberg M.B."/>
            <person name="Crampton B."/>
            <person name="Venter S."/>
            <person name="Arnold D."/>
            <person name="Denman S."/>
        </authorList>
    </citation>
    <scope>NUCLEOTIDE SEQUENCE [LARGE SCALE GENOMIC DNA]</scope>
    <source>
        <strain evidence="3 4">FRB 231</strain>
    </source>
</reference>
<dbReference type="InterPro" id="IPR028098">
    <property type="entry name" value="Glyco_trans_4-like_N"/>
</dbReference>
<accession>A0ABS6LFN8</accession>
<sequence length="365" mass="41229">MKIAHVQVIPKLSGVQQITLDILSGLSNTEGPIEKIVICGDLIDNDFVEIFKKQNISVIPINSMKRSIGFHDIKCFFELYKLFKNNSYDIVHTNSTKPGIIARIAARCAGIKKIVHTVHGIAFHAHTNIVIRSIYYILENIATLCGDVNITVNKNYTKYYPFVKTKVIYNGVDFSNLNPISKTNNKGIHFSFLGRLDEQKNPLEFIEAVNIVLKEYRGDLRLRFSLAGDGELRQDCQSMIEKLGLTDNLKMLGWISNKDDFFNDVDVLCQPSKWEAFGLVFVEAAYFSIPSIATKVEGIPEVVLDGQTGFLYSKGAGQLAECMLKYIESPDMLAITGNNAKEYVTKKFNIETMIKKYSQVYFDKF</sequence>
<dbReference type="EMBL" id="JAFMOY010000125">
    <property type="protein sequence ID" value="MBU9845729.1"/>
    <property type="molecule type" value="Genomic_DNA"/>
</dbReference>
<gene>
    <name evidence="3" type="ORF">J1784_11990</name>
</gene>
<evidence type="ECO:0000313" key="3">
    <source>
        <dbReference type="EMBL" id="MBU9845729.1"/>
    </source>
</evidence>
<comment type="caution">
    <text evidence="3">The sequence shown here is derived from an EMBL/GenBank/DDBJ whole genome shotgun (WGS) entry which is preliminary data.</text>
</comment>
<feature type="domain" description="Glycosyl transferase family 1" evidence="1">
    <location>
        <begin position="180"/>
        <end position="342"/>
    </location>
</feature>
<keyword evidence="4" id="KW-1185">Reference proteome</keyword>